<dbReference type="PANTHER" id="PTHR43037:SF4">
    <property type="entry name" value="PEPTIDASE S9 PROLYL OLIGOPEPTIDASE CATALYTIC DOMAIN-CONTAINING PROTEIN"/>
    <property type="match status" value="1"/>
</dbReference>
<protein>
    <recommendedName>
        <fullName evidence="4">Peptidase S9 prolyl oligopeptidase catalytic domain-containing protein</fullName>
    </recommendedName>
</protein>
<dbReference type="OMA" id="WFLATHY"/>
<dbReference type="EMBL" id="DS027004">
    <property type="protein sequence ID" value="EAW14667.1"/>
    <property type="molecule type" value="Genomic_DNA"/>
</dbReference>
<gene>
    <name evidence="2" type="ORF">ACLA_000780</name>
</gene>
<dbReference type="InterPro" id="IPR029058">
    <property type="entry name" value="AB_hydrolase_fold"/>
</dbReference>
<dbReference type="PANTHER" id="PTHR43037">
    <property type="entry name" value="UNNAMED PRODUCT-RELATED"/>
    <property type="match status" value="1"/>
</dbReference>
<proteinExistence type="predicted"/>
<evidence type="ECO:0000313" key="2">
    <source>
        <dbReference type="EMBL" id="EAW14667.1"/>
    </source>
</evidence>
<keyword evidence="3" id="KW-1185">Reference proteome</keyword>
<dbReference type="KEGG" id="act:ACLA_000780"/>
<dbReference type="OrthoDB" id="449091at2759"/>
<dbReference type="RefSeq" id="XP_001276093.1">
    <property type="nucleotide sequence ID" value="XM_001276092.1"/>
</dbReference>
<dbReference type="VEuPathDB" id="FungiDB:ACLA_000780"/>
<keyword evidence="1" id="KW-0732">Signal</keyword>
<evidence type="ECO:0008006" key="4">
    <source>
        <dbReference type="Google" id="ProtNLM"/>
    </source>
</evidence>
<evidence type="ECO:0000313" key="3">
    <source>
        <dbReference type="Proteomes" id="UP000006701"/>
    </source>
</evidence>
<dbReference type="SUPFAM" id="SSF53474">
    <property type="entry name" value="alpha/beta-Hydrolases"/>
    <property type="match status" value="1"/>
</dbReference>
<dbReference type="Gene3D" id="3.40.50.1820">
    <property type="entry name" value="alpha/beta hydrolase"/>
    <property type="match status" value="1"/>
</dbReference>
<dbReference type="HOGENOM" id="CLU_014627_1_0_1"/>
<accession>A1C4P9</accession>
<name>A1C4P9_ASPCL</name>
<dbReference type="eggNOG" id="ENOG502QS8J">
    <property type="taxonomic scope" value="Eukaryota"/>
</dbReference>
<dbReference type="InterPro" id="IPR050955">
    <property type="entry name" value="Plant_Biomass_Hydrol_Est"/>
</dbReference>
<dbReference type="Proteomes" id="UP000006701">
    <property type="component" value="Unassembled WGS sequence"/>
</dbReference>
<reference evidence="2 3" key="1">
    <citation type="journal article" date="2008" name="PLoS Genet.">
        <title>Genomic islands in the pathogenic filamentous fungus Aspergillus fumigatus.</title>
        <authorList>
            <person name="Fedorova N.D."/>
            <person name="Khaldi N."/>
            <person name="Joardar V.S."/>
            <person name="Maiti R."/>
            <person name="Amedeo P."/>
            <person name="Anderson M.J."/>
            <person name="Crabtree J."/>
            <person name="Silva J.C."/>
            <person name="Badger J.H."/>
            <person name="Albarraq A."/>
            <person name="Angiuoli S."/>
            <person name="Bussey H."/>
            <person name="Bowyer P."/>
            <person name="Cotty P.J."/>
            <person name="Dyer P.S."/>
            <person name="Egan A."/>
            <person name="Galens K."/>
            <person name="Fraser-Liggett C.M."/>
            <person name="Haas B.J."/>
            <person name="Inman J.M."/>
            <person name="Kent R."/>
            <person name="Lemieux S."/>
            <person name="Malavazi I."/>
            <person name="Orvis J."/>
            <person name="Roemer T."/>
            <person name="Ronning C.M."/>
            <person name="Sundaram J.P."/>
            <person name="Sutton G."/>
            <person name="Turner G."/>
            <person name="Venter J.C."/>
            <person name="White O.R."/>
            <person name="Whitty B.R."/>
            <person name="Youngman P."/>
            <person name="Wolfe K.H."/>
            <person name="Goldman G.H."/>
            <person name="Wortman J.R."/>
            <person name="Jiang B."/>
            <person name="Denning D.W."/>
            <person name="Nierman W.C."/>
        </authorList>
    </citation>
    <scope>NUCLEOTIDE SEQUENCE [LARGE SCALE GENOMIC DNA]</scope>
    <source>
        <strain evidence="3">ATCC 1007 / CBS 513.65 / DSM 816 / NCTC 3887 / NRRL 1</strain>
    </source>
</reference>
<dbReference type="GeneID" id="4708358"/>
<sequence>MIQPSCFQISGRFLALSNVAPEVCFVWGADPLEHKGGFHNLSYDRNATFNSGLATNGSVKWGTTQARIYFLALGQAKARFQVKFPEIDWEFLQAVYGWSALQYQNWARGSLRLAIFRRGFYGYRTAPVILELTPGGHMIELRLIRDVRTLGAVAEPIIAVTIEVEIRRKPLTVDEESLLLPDVSRGKLGKVTHIQECPHRLIMEEPLDLSPYQIRPLIFRIYLGRRPQLTFSFRISYRMYREDNGVQETHLLQMNLGEVPIHQAQRLTYYNAGIVSYALLRPPPTECAFATWKESSNLPLIIALHGAGTSADSPRVREMLDGAYETCAWMLFPSGVTAWSGDDWYTWGAADIEAAVRAIPCWMENTGWGIPGISVNDWIVVGHSNGGMFVTWILVCQGAWFLATHYPDKVKAVAPVSGYSSIENYVPYDMWQSANPLLSSVLSRSRSSFKHELLLSNVVGITILQQHGALDDNVPAYHSRLMHDLLGQTPWPSFYVELPGQKHWFDGILTTPPLLTFYKENALVPLRSKIPVNFTLTIPPLGSITKYGICVDQLQSPDAYGELRVRRDIHEKIWYVRTVNIHRFHLTASILNLTEPVAVVFDDEDKHEVNFDRLGNWWFLKETLATWKVSNRTDWRGLDTRYGRQLGGMDVILRTADTFTIDMCSAGIEHLAVQISRNLIQYFAADSQISSQCGSVSSIPESSYQKASVGNVITLALEDDLPQSEHPSFPIRAYEGYLDLFQPCLQVNTDIQAGPKSSMKQKCQFHRIPYERGLGALFLRPLGNGRLELVVWGADVSGLEQATRLVPTLTGAGHPEFIVLSDNCRWKGHAGVYAAGHFDKSWQITSGSYIRGDAKNLVTTVPGHRPP</sequence>
<dbReference type="AlphaFoldDB" id="A1C4P9"/>
<evidence type="ECO:0000256" key="1">
    <source>
        <dbReference type="ARBA" id="ARBA00022729"/>
    </source>
</evidence>
<organism evidence="2 3">
    <name type="scientific">Aspergillus clavatus (strain ATCC 1007 / CBS 513.65 / DSM 816 / NCTC 3887 / NRRL 1 / QM 1276 / 107)</name>
    <dbReference type="NCBI Taxonomy" id="344612"/>
    <lineage>
        <taxon>Eukaryota</taxon>
        <taxon>Fungi</taxon>
        <taxon>Dikarya</taxon>
        <taxon>Ascomycota</taxon>
        <taxon>Pezizomycotina</taxon>
        <taxon>Eurotiomycetes</taxon>
        <taxon>Eurotiomycetidae</taxon>
        <taxon>Eurotiales</taxon>
        <taxon>Aspergillaceae</taxon>
        <taxon>Aspergillus</taxon>
        <taxon>Aspergillus subgen. Fumigati</taxon>
    </lineage>
</organism>